<proteinExistence type="predicted"/>
<evidence type="ECO:0000313" key="3">
    <source>
        <dbReference type="Proteomes" id="UP000335636"/>
    </source>
</evidence>
<gene>
    <name evidence="1" type="ORF">GHT09_017558</name>
    <name evidence="2" type="ORF">MONAX_5E041566</name>
</gene>
<dbReference type="Proteomes" id="UP000662637">
    <property type="component" value="Unassembled WGS sequence"/>
</dbReference>
<dbReference type="Proteomes" id="UP000335636">
    <property type="component" value="Unassembled WGS sequence"/>
</dbReference>
<dbReference type="AlphaFoldDB" id="A0A5E4B0B8"/>
<accession>A0A5E4B0B8</accession>
<protein>
    <submittedName>
        <fullName evidence="2">Uncharacterized protein</fullName>
    </submittedName>
</protein>
<dbReference type="EMBL" id="CABDUW010000192">
    <property type="protein sequence ID" value="VTJ62219.1"/>
    <property type="molecule type" value="Genomic_DNA"/>
</dbReference>
<dbReference type="EMBL" id="WJEC01006845">
    <property type="protein sequence ID" value="KAF7471186.1"/>
    <property type="molecule type" value="Genomic_DNA"/>
</dbReference>
<evidence type="ECO:0000313" key="1">
    <source>
        <dbReference type="EMBL" id="KAF7471186.1"/>
    </source>
</evidence>
<name>A0A5E4B0B8_MARMO</name>
<keyword evidence="3" id="KW-1185">Reference proteome</keyword>
<sequence length="73" mass="8182">MTMGSNKITLFNKAYKEDGTRILDILLCEHVRCVCESDVWWARGVARRGCAGGGSRFWLHLLFHKAGEDKGAV</sequence>
<organism evidence="2 3">
    <name type="scientific">Marmota monax</name>
    <name type="common">Woodchuck</name>
    <dbReference type="NCBI Taxonomy" id="9995"/>
    <lineage>
        <taxon>Eukaryota</taxon>
        <taxon>Metazoa</taxon>
        <taxon>Chordata</taxon>
        <taxon>Craniata</taxon>
        <taxon>Vertebrata</taxon>
        <taxon>Euteleostomi</taxon>
        <taxon>Mammalia</taxon>
        <taxon>Eutheria</taxon>
        <taxon>Euarchontoglires</taxon>
        <taxon>Glires</taxon>
        <taxon>Rodentia</taxon>
        <taxon>Sciuromorpha</taxon>
        <taxon>Sciuridae</taxon>
        <taxon>Xerinae</taxon>
        <taxon>Marmotini</taxon>
        <taxon>Marmota</taxon>
    </lineage>
</organism>
<reference evidence="1" key="2">
    <citation type="submission" date="2020-08" db="EMBL/GenBank/DDBJ databases">
        <authorList>
            <person name="Shumante A."/>
            <person name="Zimin A.V."/>
            <person name="Puiu D."/>
            <person name="Salzberg S.L."/>
        </authorList>
    </citation>
    <scope>NUCLEOTIDE SEQUENCE</scope>
    <source>
        <strain evidence="1">WC2-LM</strain>
        <tissue evidence="1">Liver</tissue>
    </source>
</reference>
<reference evidence="2 3" key="1">
    <citation type="submission" date="2019-04" db="EMBL/GenBank/DDBJ databases">
        <authorList>
            <person name="Alioto T."/>
            <person name="Alioto T."/>
        </authorList>
    </citation>
    <scope>NUCLEOTIDE SEQUENCE [LARGE SCALE GENOMIC DNA]</scope>
</reference>
<evidence type="ECO:0000313" key="2">
    <source>
        <dbReference type="EMBL" id="VTJ62219.1"/>
    </source>
</evidence>